<keyword evidence="5" id="KW-0676">Redox-active center</keyword>
<dbReference type="InterPro" id="IPR023753">
    <property type="entry name" value="FAD/NAD-binding_dom"/>
</dbReference>
<keyword evidence="2" id="KW-0274">FAD</keyword>
<dbReference type="InterPro" id="IPR008255">
    <property type="entry name" value="Pyr_nucl-diS_OxRdtase_2_AS"/>
</dbReference>
<accession>A0ABZ0PB40</accession>
<reference evidence="7" key="1">
    <citation type="submission" date="2023-11" db="EMBL/GenBank/DDBJ databases">
        <title>Completed genome sequence of Mycoplasma equirhinis type strain M432/72.</title>
        <authorList>
            <person name="Spergser J."/>
        </authorList>
    </citation>
    <scope>NUCLEOTIDE SEQUENCE [LARGE SCALE GENOMIC DNA]</scope>
    <source>
        <strain evidence="7">M432/72</strain>
    </source>
</reference>
<dbReference type="PROSITE" id="PS00573">
    <property type="entry name" value="PYRIDINE_REDOX_2"/>
    <property type="match status" value="1"/>
</dbReference>
<dbReference type="InterPro" id="IPR050097">
    <property type="entry name" value="Ferredoxin-NADP_redctase_2"/>
</dbReference>
<dbReference type="Pfam" id="PF07992">
    <property type="entry name" value="Pyr_redox_2"/>
    <property type="match status" value="1"/>
</dbReference>
<evidence type="ECO:0000256" key="3">
    <source>
        <dbReference type="ARBA" id="ARBA00023002"/>
    </source>
</evidence>
<dbReference type="PRINTS" id="PR00469">
    <property type="entry name" value="PNDRDTASEII"/>
</dbReference>
<protein>
    <submittedName>
        <fullName evidence="7">FAD-dependent oxidoreductase</fullName>
    </submittedName>
</protein>
<evidence type="ECO:0000256" key="5">
    <source>
        <dbReference type="ARBA" id="ARBA00023284"/>
    </source>
</evidence>
<dbReference type="PANTHER" id="PTHR48105">
    <property type="entry name" value="THIOREDOXIN REDUCTASE 1-RELATED-RELATED"/>
    <property type="match status" value="1"/>
</dbReference>
<keyword evidence="8" id="KW-1185">Reference proteome</keyword>
<evidence type="ECO:0000256" key="2">
    <source>
        <dbReference type="ARBA" id="ARBA00022827"/>
    </source>
</evidence>
<keyword evidence="3" id="KW-0560">Oxidoreductase</keyword>
<proteinExistence type="predicted"/>
<dbReference type="GeneID" id="94493417"/>
<feature type="domain" description="FAD/NAD(P)-binding" evidence="6">
    <location>
        <begin position="6"/>
        <end position="292"/>
    </location>
</feature>
<organism evidence="7 8">
    <name type="scientific">Metamycoplasma equirhinis</name>
    <dbReference type="NCBI Taxonomy" id="92402"/>
    <lineage>
        <taxon>Bacteria</taxon>
        <taxon>Bacillati</taxon>
        <taxon>Mycoplasmatota</taxon>
        <taxon>Mycoplasmoidales</taxon>
        <taxon>Metamycoplasmataceae</taxon>
        <taxon>Metamycoplasma</taxon>
    </lineage>
</organism>
<dbReference type="PRINTS" id="PR00368">
    <property type="entry name" value="FADPNR"/>
</dbReference>
<dbReference type="RefSeq" id="WP_140031576.1">
    <property type="nucleotide sequence ID" value="NZ_CP137845.1"/>
</dbReference>
<dbReference type="Proteomes" id="UP001303601">
    <property type="component" value="Chromosome"/>
</dbReference>
<gene>
    <name evidence="7" type="ORF">R9B83_00860</name>
</gene>
<keyword evidence="4" id="KW-1015">Disulfide bond</keyword>
<dbReference type="SUPFAM" id="SSF51905">
    <property type="entry name" value="FAD/NAD(P)-binding domain"/>
    <property type="match status" value="1"/>
</dbReference>
<evidence type="ECO:0000256" key="1">
    <source>
        <dbReference type="ARBA" id="ARBA00022630"/>
    </source>
</evidence>
<dbReference type="Gene3D" id="3.50.50.60">
    <property type="entry name" value="FAD/NAD(P)-binding domain"/>
    <property type="match status" value="2"/>
</dbReference>
<keyword evidence="1" id="KW-0285">Flavoprotein</keyword>
<evidence type="ECO:0000256" key="4">
    <source>
        <dbReference type="ARBA" id="ARBA00023157"/>
    </source>
</evidence>
<dbReference type="InterPro" id="IPR036188">
    <property type="entry name" value="FAD/NAD-bd_sf"/>
</dbReference>
<evidence type="ECO:0000259" key="6">
    <source>
        <dbReference type="Pfam" id="PF07992"/>
    </source>
</evidence>
<name>A0ABZ0PB40_9BACT</name>
<sequence>MEKEIYDSIIIGGGPAGLTAALYMSRNNLNVAFIEGKTPGGKMAEQSKIENYPGFEKIGGIELSMQMFNQARSNGAKFIYGNVKQIINISDFEKKIILEDQKIIFAKTLVIATGMKNVVPNDIENIEKFNGKGVSYCVLCDGTLFANKPCAIIGGGNSAIEEASYLSSIASKVYVFVRDGIHAEKKLVEDLKKHENIEIFLNSKIEKLIGNELLEKIIANIDGKPKEFEINGVFPYIGFRPSTDFIDLPNILNEKKFVLVNEEMETSIKNIFAIGDVIAKNIRQITTATSDGTIAAKTISMRIIK</sequence>
<evidence type="ECO:0000313" key="8">
    <source>
        <dbReference type="Proteomes" id="UP001303601"/>
    </source>
</evidence>
<dbReference type="EMBL" id="CP137845">
    <property type="protein sequence ID" value="WPB54111.1"/>
    <property type="molecule type" value="Genomic_DNA"/>
</dbReference>
<evidence type="ECO:0000313" key="7">
    <source>
        <dbReference type="EMBL" id="WPB54111.1"/>
    </source>
</evidence>